<protein>
    <submittedName>
        <fullName evidence="1">Uncharacterized protein</fullName>
    </submittedName>
</protein>
<keyword evidence="2" id="KW-1185">Reference proteome</keyword>
<dbReference type="Proteomes" id="UP001362999">
    <property type="component" value="Unassembled WGS sequence"/>
</dbReference>
<dbReference type="EMBL" id="JAWWNJ010000007">
    <property type="protein sequence ID" value="KAK7052668.1"/>
    <property type="molecule type" value="Genomic_DNA"/>
</dbReference>
<accession>A0AAW0DNZ6</accession>
<evidence type="ECO:0000313" key="1">
    <source>
        <dbReference type="EMBL" id="KAK7052668.1"/>
    </source>
</evidence>
<evidence type="ECO:0000313" key="2">
    <source>
        <dbReference type="Proteomes" id="UP001362999"/>
    </source>
</evidence>
<gene>
    <name evidence="1" type="ORF">R3P38DRAFT_3172979</name>
</gene>
<sequence length="59" mass="5951">MVAFVAASPASPELELQARQSCTGNNGACGSALPACCSGLFCNTLNGVRLNPSHVAEDV</sequence>
<proteinExistence type="predicted"/>
<reference evidence="1 2" key="1">
    <citation type="journal article" date="2024" name="J Genomics">
        <title>Draft genome sequencing and assembly of Favolaschia claudopus CIRM-BRFM 2984 isolated from oak limbs.</title>
        <authorList>
            <person name="Navarro D."/>
            <person name="Drula E."/>
            <person name="Chaduli D."/>
            <person name="Cazenave R."/>
            <person name="Ahrendt S."/>
            <person name="Wang J."/>
            <person name="Lipzen A."/>
            <person name="Daum C."/>
            <person name="Barry K."/>
            <person name="Grigoriev I.V."/>
            <person name="Favel A."/>
            <person name="Rosso M.N."/>
            <person name="Martin F."/>
        </authorList>
    </citation>
    <scope>NUCLEOTIDE SEQUENCE [LARGE SCALE GENOMIC DNA]</scope>
    <source>
        <strain evidence="1 2">CIRM-BRFM 2984</strain>
    </source>
</reference>
<organism evidence="1 2">
    <name type="scientific">Favolaschia claudopus</name>
    <dbReference type="NCBI Taxonomy" id="2862362"/>
    <lineage>
        <taxon>Eukaryota</taxon>
        <taxon>Fungi</taxon>
        <taxon>Dikarya</taxon>
        <taxon>Basidiomycota</taxon>
        <taxon>Agaricomycotina</taxon>
        <taxon>Agaricomycetes</taxon>
        <taxon>Agaricomycetidae</taxon>
        <taxon>Agaricales</taxon>
        <taxon>Marasmiineae</taxon>
        <taxon>Mycenaceae</taxon>
        <taxon>Favolaschia</taxon>
    </lineage>
</organism>
<dbReference type="AlphaFoldDB" id="A0AAW0DNZ6"/>
<name>A0AAW0DNZ6_9AGAR</name>
<comment type="caution">
    <text evidence="1">The sequence shown here is derived from an EMBL/GenBank/DDBJ whole genome shotgun (WGS) entry which is preliminary data.</text>
</comment>